<dbReference type="AlphaFoldDB" id="A0AAD4UA79"/>
<proteinExistence type="predicted"/>
<comment type="caution">
    <text evidence="2">The sequence shown here is derived from an EMBL/GenBank/DDBJ whole genome shotgun (WGS) entry which is preliminary data.</text>
</comment>
<evidence type="ECO:0000313" key="2">
    <source>
        <dbReference type="EMBL" id="KAI4543273.1"/>
    </source>
</evidence>
<gene>
    <name evidence="2" type="ORF">MG293_006067</name>
</gene>
<organism evidence="2 3">
    <name type="scientific">Ovis ammon polii</name>
    <dbReference type="NCBI Taxonomy" id="230172"/>
    <lineage>
        <taxon>Eukaryota</taxon>
        <taxon>Metazoa</taxon>
        <taxon>Chordata</taxon>
        <taxon>Craniata</taxon>
        <taxon>Vertebrata</taxon>
        <taxon>Euteleostomi</taxon>
        <taxon>Mammalia</taxon>
        <taxon>Eutheria</taxon>
        <taxon>Laurasiatheria</taxon>
        <taxon>Artiodactyla</taxon>
        <taxon>Ruminantia</taxon>
        <taxon>Pecora</taxon>
        <taxon>Bovidae</taxon>
        <taxon>Caprinae</taxon>
        <taxon>Ovis</taxon>
    </lineage>
</organism>
<name>A0AAD4UA79_OVIAM</name>
<dbReference type="EMBL" id="JAKZEL010000005">
    <property type="protein sequence ID" value="KAI4543273.1"/>
    <property type="molecule type" value="Genomic_DNA"/>
</dbReference>
<keyword evidence="3" id="KW-1185">Reference proteome</keyword>
<feature type="region of interest" description="Disordered" evidence="1">
    <location>
        <begin position="1"/>
        <end position="44"/>
    </location>
</feature>
<dbReference type="Proteomes" id="UP001214576">
    <property type="component" value="Unassembled WGS sequence"/>
</dbReference>
<evidence type="ECO:0000256" key="1">
    <source>
        <dbReference type="SAM" id="MobiDB-lite"/>
    </source>
</evidence>
<reference evidence="2" key="1">
    <citation type="submission" date="2022-03" db="EMBL/GenBank/DDBJ databases">
        <title>Genomic analyses of argali, domestic sheep and their hybrids provide insights into chromosomal evolution, heterosis and genetic basis of agronomic traits.</title>
        <authorList>
            <person name="Li M."/>
        </authorList>
    </citation>
    <scope>NUCLEOTIDE SEQUENCE</scope>
    <source>
        <strain evidence="2">CAU-MHL-2022a</strain>
        <tissue evidence="2">Skin</tissue>
    </source>
</reference>
<sequence>MPEKGEAERGFRGKMEEKFLREALPSGTEPQGDGEEQQRPRPKTNLRTLIANCFREKRGLSWAIHVCKCLGTQAGLSEVEEALPPLSPDTRSLSETCCSTFRMLIFAVLQTKGFWSHF</sequence>
<protein>
    <submittedName>
        <fullName evidence="2">Uncharacterized protein</fullName>
    </submittedName>
</protein>
<accession>A0AAD4UA79</accession>
<evidence type="ECO:0000313" key="3">
    <source>
        <dbReference type="Proteomes" id="UP001214576"/>
    </source>
</evidence>
<feature type="compositionally biased region" description="Basic and acidic residues" evidence="1">
    <location>
        <begin position="1"/>
        <end position="21"/>
    </location>
</feature>